<evidence type="ECO:0000313" key="9">
    <source>
        <dbReference type="Proteomes" id="UP000290439"/>
    </source>
</evidence>
<dbReference type="Gene3D" id="3.40.50.1010">
    <property type="entry name" value="5'-nuclease"/>
    <property type="match status" value="1"/>
</dbReference>
<dbReference type="CDD" id="cd09874">
    <property type="entry name" value="PIN_MT3492-like"/>
    <property type="match status" value="1"/>
</dbReference>
<keyword evidence="4 6" id="KW-0378">Hydrolase</keyword>
<evidence type="ECO:0000256" key="4">
    <source>
        <dbReference type="ARBA" id="ARBA00022801"/>
    </source>
</evidence>
<feature type="binding site" evidence="6">
    <location>
        <position position="5"/>
    </location>
    <ligand>
        <name>Mg(2+)</name>
        <dbReference type="ChEBI" id="CHEBI:18420"/>
    </ligand>
</feature>
<evidence type="ECO:0000313" key="8">
    <source>
        <dbReference type="EMBL" id="VFA99557.1"/>
    </source>
</evidence>
<gene>
    <name evidence="6" type="primary">vapC</name>
    <name evidence="8" type="ORF">NCTC10797_03341</name>
</gene>
<dbReference type="HAMAP" id="MF_00265">
    <property type="entry name" value="VapC_Nob1"/>
    <property type="match status" value="1"/>
</dbReference>
<proteinExistence type="inferred from homology"/>
<dbReference type="InterPro" id="IPR022907">
    <property type="entry name" value="VapC_family"/>
</dbReference>
<evidence type="ECO:0000259" key="7">
    <source>
        <dbReference type="Pfam" id="PF01850"/>
    </source>
</evidence>
<evidence type="ECO:0000256" key="2">
    <source>
        <dbReference type="ARBA" id="ARBA00022722"/>
    </source>
</evidence>
<protein>
    <recommendedName>
        <fullName evidence="6">Ribonuclease VapC</fullName>
        <shortName evidence="6">RNase VapC</shortName>
        <ecNumber evidence="6">3.1.-.-</ecNumber>
    </recommendedName>
    <alternativeName>
        <fullName evidence="6">Toxin VapC</fullName>
    </alternativeName>
</protein>
<evidence type="ECO:0000256" key="5">
    <source>
        <dbReference type="ARBA" id="ARBA00022842"/>
    </source>
</evidence>
<keyword evidence="1 6" id="KW-1277">Toxin-antitoxin system</keyword>
<comment type="cofactor">
    <cofactor evidence="6">
        <name>Mg(2+)</name>
        <dbReference type="ChEBI" id="CHEBI:18420"/>
    </cofactor>
</comment>
<keyword evidence="3 6" id="KW-0479">Metal-binding</keyword>
<dbReference type="GO" id="GO:0016787">
    <property type="term" value="F:hydrolase activity"/>
    <property type="evidence" value="ECO:0007669"/>
    <property type="project" value="UniProtKB-KW"/>
</dbReference>
<name>A0A4U8WAZ7_9NOCA</name>
<keyword evidence="5 6" id="KW-0460">Magnesium</keyword>
<dbReference type="InterPro" id="IPR002716">
    <property type="entry name" value="PIN_dom"/>
</dbReference>
<keyword evidence="2 6" id="KW-0540">Nuclease</keyword>
<reference evidence="8 9" key="1">
    <citation type="submission" date="2019-02" db="EMBL/GenBank/DDBJ databases">
        <authorList>
            <consortium name="Pathogen Informatics"/>
        </authorList>
    </citation>
    <scope>NUCLEOTIDE SEQUENCE [LARGE SCALE GENOMIC DNA]</scope>
    <source>
        <strain evidence="8 9">3012STDY6756504</strain>
    </source>
</reference>
<organism evidence="8 9">
    <name type="scientific">Nocardia cyriacigeorgica</name>
    <dbReference type="NCBI Taxonomy" id="135487"/>
    <lineage>
        <taxon>Bacteria</taxon>
        <taxon>Bacillati</taxon>
        <taxon>Actinomycetota</taxon>
        <taxon>Actinomycetes</taxon>
        <taxon>Mycobacteriales</taxon>
        <taxon>Nocardiaceae</taxon>
        <taxon>Nocardia</taxon>
    </lineage>
</organism>
<evidence type="ECO:0000256" key="6">
    <source>
        <dbReference type="HAMAP-Rule" id="MF_00265"/>
    </source>
</evidence>
<dbReference type="EMBL" id="LR215973">
    <property type="protein sequence ID" value="VFA99557.1"/>
    <property type="molecule type" value="Genomic_DNA"/>
</dbReference>
<dbReference type="GO" id="GO:0004540">
    <property type="term" value="F:RNA nuclease activity"/>
    <property type="evidence" value="ECO:0007669"/>
    <property type="project" value="InterPro"/>
</dbReference>
<feature type="domain" description="PIN" evidence="7">
    <location>
        <begin position="3"/>
        <end position="119"/>
    </location>
</feature>
<dbReference type="SUPFAM" id="SSF88723">
    <property type="entry name" value="PIN domain-like"/>
    <property type="match status" value="1"/>
</dbReference>
<dbReference type="EC" id="3.1.-.-" evidence="6"/>
<comment type="function">
    <text evidence="6">Toxic component of a toxin-antitoxin (TA) system. An RNase.</text>
</comment>
<accession>A0A4U8WAZ7</accession>
<feature type="binding site" evidence="6">
    <location>
        <position position="91"/>
    </location>
    <ligand>
        <name>Mg(2+)</name>
        <dbReference type="ChEBI" id="CHEBI:18420"/>
    </ligand>
</feature>
<dbReference type="Pfam" id="PF01850">
    <property type="entry name" value="PIN"/>
    <property type="match status" value="1"/>
</dbReference>
<dbReference type="Proteomes" id="UP000290439">
    <property type="component" value="Chromosome"/>
</dbReference>
<dbReference type="GO" id="GO:0090729">
    <property type="term" value="F:toxin activity"/>
    <property type="evidence" value="ECO:0007669"/>
    <property type="project" value="UniProtKB-KW"/>
</dbReference>
<comment type="similarity">
    <text evidence="6">Belongs to the PINc/VapC protein family.</text>
</comment>
<dbReference type="InterPro" id="IPR029060">
    <property type="entry name" value="PIN-like_dom_sf"/>
</dbReference>
<evidence type="ECO:0000256" key="3">
    <source>
        <dbReference type="ARBA" id="ARBA00022723"/>
    </source>
</evidence>
<dbReference type="RefSeq" id="WP_130917722.1">
    <property type="nucleotide sequence ID" value="NZ_JADLPI010000002.1"/>
</dbReference>
<keyword evidence="6" id="KW-0800">Toxin</keyword>
<evidence type="ECO:0000256" key="1">
    <source>
        <dbReference type="ARBA" id="ARBA00022649"/>
    </source>
</evidence>
<dbReference type="AlphaFoldDB" id="A0A4U8WAZ7"/>
<dbReference type="GO" id="GO:0000287">
    <property type="term" value="F:magnesium ion binding"/>
    <property type="evidence" value="ECO:0007669"/>
    <property type="project" value="UniProtKB-UniRule"/>
</dbReference>
<sequence length="130" mass="14039">MLYLDTSALVKLVHPEAETDALLRWLEERPDLPWVASALVEVELVRAVRMAEPADLIHIPAVLARLDMVEIDGIVRANAAAISPATVRSLDAIHLATALELATDLTGLVAYDKRLGEAAEAAGLTWIAPR</sequence>